<dbReference type="EMBL" id="JANUBL010000005">
    <property type="protein sequence ID" value="MCS4122341.1"/>
    <property type="molecule type" value="Genomic_DNA"/>
</dbReference>
<dbReference type="InterPro" id="IPR001845">
    <property type="entry name" value="HTH_ArsR_DNA-bd_dom"/>
</dbReference>
<dbReference type="SMART" id="SM00418">
    <property type="entry name" value="HTH_ARSR"/>
    <property type="match status" value="1"/>
</dbReference>
<name>A0A9X2Q1C0_9BACT</name>
<feature type="domain" description="HTH arsR-type" evidence="4">
    <location>
        <begin position="29"/>
        <end position="124"/>
    </location>
</feature>
<gene>
    <name evidence="6" type="ORF">GGP45_002701</name>
    <name evidence="5" type="ORF">GGP61_001301</name>
</gene>
<dbReference type="InterPro" id="IPR051011">
    <property type="entry name" value="Metal_resp_trans_reg"/>
</dbReference>
<dbReference type="GO" id="GO:0003677">
    <property type="term" value="F:DNA binding"/>
    <property type="evidence" value="ECO:0007669"/>
    <property type="project" value="UniProtKB-KW"/>
</dbReference>
<dbReference type="PANTHER" id="PTHR43132:SF2">
    <property type="entry name" value="ARSENICAL RESISTANCE OPERON REPRESSOR ARSR-RELATED"/>
    <property type="match status" value="1"/>
</dbReference>
<dbReference type="Pfam" id="PF01022">
    <property type="entry name" value="HTH_5"/>
    <property type="match status" value="1"/>
</dbReference>
<evidence type="ECO:0000313" key="6">
    <source>
        <dbReference type="EMBL" id="MCS4122341.1"/>
    </source>
</evidence>
<dbReference type="Proteomes" id="UP001155144">
    <property type="component" value="Unassembled WGS sequence"/>
</dbReference>
<dbReference type="SUPFAM" id="SSF46785">
    <property type="entry name" value="Winged helix' DNA-binding domain"/>
    <property type="match status" value="1"/>
</dbReference>
<keyword evidence="1" id="KW-0805">Transcription regulation</keyword>
<evidence type="ECO:0000313" key="5">
    <source>
        <dbReference type="EMBL" id="MCS3709697.1"/>
    </source>
</evidence>
<sequence length="137" mass="15454">MSRRDVNDENCVQPDRSDDLLGGLRTDALSNERLVALAAYFDAASNETRLRILYVLHRAGELCVCDLADIFEITQPSVSRHLKILREKALVEARRDAQTIYYSVCTDNAFARMLVEFFDEKDTAPITLNVNPTEATS</sequence>
<protein>
    <submittedName>
        <fullName evidence="5">DNA-binding transcriptional ArsR family regulator</fullName>
    </submittedName>
</protein>
<dbReference type="PROSITE" id="PS00846">
    <property type="entry name" value="HTH_ARSR_1"/>
    <property type="match status" value="1"/>
</dbReference>
<dbReference type="InterPro" id="IPR011991">
    <property type="entry name" value="ArsR-like_HTH"/>
</dbReference>
<reference evidence="5" key="1">
    <citation type="submission" date="2022-08" db="EMBL/GenBank/DDBJ databases">
        <title>Genomic Encyclopedia of Type Strains, Phase V (KMG-V): Genome sequencing to study the core and pangenomes of soil and plant-associated prokaryotes.</title>
        <authorList>
            <person name="Whitman W."/>
        </authorList>
    </citation>
    <scope>NUCLEOTIDE SEQUENCE</scope>
    <source>
        <strain evidence="6">SP3026</strain>
        <strain evidence="5">SP3049</strain>
    </source>
</reference>
<dbReference type="PRINTS" id="PR00778">
    <property type="entry name" value="HTHARSR"/>
</dbReference>
<dbReference type="RefSeq" id="WP_259040289.1">
    <property type="nucleotide sequence ID" value="NZ_JANTZO010000005.1"/>
</dbReference>
<organism evidence="5 7">
    <name type="scientific">Salinibacter ruber</name>
    <dbReference type="NCBI Taxonomy" id="146919"/>
    <lineage>
        <taxon>Bacteria</taxon>
        <taxon>Pseudomonadati</taxon>
        <taxon>Rhodothermota</taxon>
        <taxon>Rhodothermia</taxon>
        <taxon>Rhodothermales</taxon>
        <taxon>Salinibacteraceae</taxon>
        <taxon>Salinibacter</taxon>
    </lineage>
</organism>
<dbReference type="InterPro" id="IPR018334">
    <property type="entry name" value="ArsR_HTH"/>
</dbReference>
<dbReference type="NCBIfam" id="NF033788">
    <property type="entry name" value="HTH_metalloreg"/>
    <property type="match status" value="1"/>
</dbReference>
<dbReference type="CDD" id="cd00090">
    <property type="entry name" value="HTH_ARSR"/>
    <property type="match status" value="1"/>
</dbReference>
<dbReference type="PROSITE" id="PS50987">
    <property type="entry name" value="HTH_ARSR_2"/>
    <property type="match status" value="1"/>
</dbReference>
<evidence type="ECO:0000256" key="1">
    <source>
        <dbReference type="ARBA" id="ARBA00023015"/>
    </source>
</evidence>
<evidence type="ECO:0000256" key="2">
    <source>
        <dbReference type="ARBA" id="ARBA00023125"/>
    </source>
</evidence>
<keyword evidence="3" id="KW-0804">Transcription</keyword>
<evidence type="ECO:0000313" key="7">
    <source>
        <dbReference type="Proteomes" id="UP001155057"/>
    </source>
</evidence>
<dbReference type="AlphaFoldDB" id="A0A9X2Q1C0"/>
<dbReference type="InterPro" id="IPR036388">
    <property type="entry name" value="WH-like_DNA-bd_sf"/>
</dbReference>
<dbReference type="EMBL" id="JANUAE010000004">
    <property type="protein sequence ID" value="MCS3709697.1"/>
    <property type="molecule type" value="Genomic_DNA"/>
</dbReference>
<keyword evidence="2 5" id="KW-0238">DNA-binding</keyword>
<proteinExistence type="predicted"/>
<dbReference type="InterPro" id="IPR036390">
    <property type="entry name" value="WH_DNA-bd_sf"/>
</dbReference>
<dbReference type="GO" id="GO:0003700">
    <property type="term" value="F:DNA-binding transcription factor activity"/>
    <property type="evidence" value="ECO:0007669"/>
    <property type="project" value="InterPro"/>
</dbReference>
<dbReference type="Proteomes" id="UP001155057">
    <property type="component" value="Unassembled WGS sequence"/>
</dbReference>
<evidence type="ECO:0000256" key="3">
    <source>
        <dbReference type="ARBA" id="ARBA00023163"/>
    </source>
</evidence>
<evidence type="ECO:0000259" key="4">
    <source>
        <dbReference type="PROSITE" id="PS50987"/>
    </source>
</evidence>
<comment type="caution">
    <text evidence="5">The sequence shown here is derived from an EMBL/GenBank/DDBJ whole genome shotgun (WGS) entry which is preliminary data.</text>
</comment>
<dbReference type="PANTHER" id="PTHR43132">
    <property type="entry name" value="ARSENICAL RESISTANCE OPERON REPRESSOR ARSR-RELATED"/>
    <property type="match status" value="1"/>
</dbReference>
<dbReference type="Gene3D" id="1.10.10.10">
    <property type="entry name" value="Winged helix-like DNA-binding domain superfamily/Winged helix DNA-binding domain"/>
    <property type="match status" value="1"/>
</dbReference>
<accession>A0A9X2Q1C0</accession>